<feature type="disulfide bond" evidence="3">
    <location>
        <begin position="449"/>
        <end position="464"/>
    </location>
</feature>
<feature type="disulfide bond" evidence="3">
    <location>
        <begin position="199"/>
        <end position="214"/>
    </location>
</feature>
<feature type="disulfide bond" evidence="3">
    <location>
        <begin position="288"/>
        <end position="303"/>
    </location>
</feature>
<dbReference type="GO" id="GO:0042562">
    <property type="term" value="F:hormone binding"/>
    <property type="evidence" value="ECO:0007669"/>
    <property type="project" value="TreeGrafter"/>
</dbReference>
<comment type="subcellular location">
    <subcellularLocation>
        <location evidence="1">Endomembrane system</location>
    </subcellularLocation>
</comment>
<sequence length="598" mass="64052">LAQAGFFSGSRRMAHPIEPSFGRHGNYSTGRTAVEAFRQGSFTTPTNMYHGNGRNQSLTFWQKVTMRADSIRDAMGDKCCRCLHHMPSLVLIIGILVLIGLAIAAVPVAFVLISNAGGQAEELKSDLPGDGAFSNPIRHGLGSADWPGYNEEIDGEEEKDELRAISAAALFPPNVSLCHGFGFACTSQPSMIISTSRRCDGKADCADGSDELNCRECQTPMWCELRGAGTSPARERLCLTADQLCDGVRQCPDGVDETSFCRTTTEVCPENTRRCEGSPLCLPEESYCDGVQDCRSDDDEASCKSCNRGAKMCAATGRCIPRRELCDGILNCSDGSDEMNCECKLCSGSDRALCSNGRCLTRNQVCDGVSDCEGGLDEKNCPGTCRANDSSSSVPSTVKTVQCSDGRHYPETEACSGQMVACGRSCKKCDPALTFTCSDGMCISKKNVCDGSPDCDGGEDETGCKETCSAARPIFRCASGSKCIPVEARCDGVRDCDDESDEMDCPKCPSSSLHCLADKRCLPSIARCDGIADCADGSDEADCSCLECTAAHSDTYACEKSRHCFKRDSVCAPYSMCPNATHVDKLFCAAKALERSLF</sequence>
<evidence type="ECO:0000313" key="5">
    <source>
        <dbReference type="EMBL" id="GMT05483.1"/>
    </source>
</evidence>
<feature type="disulfide bond" evidence="3">
    <location>
        <begin position="326"/>
        <end position="341"/>
    </location>
</feature>
<evidence type="ECO:0000313" key="6">
    <source>
        <dbReference type="Proteomes" id="UP001432027"/>
    </source>
</evidence>
<feature type="disulfide bond" evidence="3">
    <location>
        <begin position="528"/>
        <end position="543"/>
    </location>
</feature>
<feature type="disulfide bond" evidence="3">
    <location>
        <begin position="437"/>
        <end position="455"/>
    </location>
</feature>
<evidence type="ECO:0000256" key="1">
    <source>
        <dbReference type="ARBA" id="ARBA00004308"/>
    </source>
</evidence>
<evidence type="ECO:0000256" key="3">
    <source>
        <dbReference type="PROSITE-ProRule" id="PRU00124"/>
    </source>
</evidence>
<comment type="caution">
    <text evidence="5">The sequence shown here is derived from an EMBL/GenBank/DDBJ whole genome shotgun (WGS) entry which is preliminary data.</text>
</comment>
<feature type="disulfide bond" evidence="3">
    <location>
        <begin position="366"/>
        <end position="381"/>
    </location>
</feature>
<keyword evidence="2 3" id="KW-1015">Disulfide bond</keyword>
<feature type="transmembrane region" description="Helical" evidence="4">
    <location>
        <begin position="89"/>
        <end position="113"/>
    </location>
</feature>
<dbReference type="GO" id="GO:0043235">
    <property type="term" value="C:receptor complex"/>
    <property type="evidence" value="ECO:0007669"/>
    <property type="project" value="TreeGrafter"/>
</dbReference>
<keyword evidence="6" id="KW-1185">Reference proteome</keyword>
<dbReference type="GO" id="GO:0006898">
    <property type="term" value="P:receptor-mediated endocytosis"/>
    <property type="evidence" value="ECO:0007669"/>
    <property type="project" value="TreeGrafter"/>
</dbReference>
<dbReference type="Proteomes" id="UP001432027">
    <property type="component" value="Unassembled WGS sequence"/>
</dbReference>
<gene>
    <name evidence="5" type="ORF">PENTCL1PPCAC_27657</name>
</gene>
<dbReference type="GO" id="GO:0016324">
    <property type="term" value="C:apical plasma membrane"/>
    <property type="evidence" value="ECO:0007669"/>
    <property type="project" value="TreeGrafter"/>
</dbReference>
<keyword evidence="4" id="KW-0472">Membrane</keyword>
<proteinExistence type="predicted"/>
<keyword evidence="4" id="KW-1133">Transmembrane helix</keyword>
<dbReference type="SUPFAM" id="SSF57424">
    <property type="entry name" value="LDL receptor-like module"/>
    <property type="match status" value="7"/>
</dbReference>
<dbReference type="InterPro" id="IPR036055">
    <property type="entry name" value="LDL_receptor-like_sf"/>
</dbReference>
<evidence type="ECO:0000256" key="2">
    <source>
        <dbReference type="ARBA" id="ARBA00023157"/>
    </source>
</evidence>
<reference evidence="5" key="1">
    <citation type="submission" date="2023-10" db="EMBL/GenBank/DDBJ databases">
        <title>Genome assembly of Pristionchus species.</title>
        <authorList>
            <person name="Yoshida K."/>
            <person name="Sommer R.J."/>
        </authorList>
    </citation>
    <scope>NUCLEOTIDE SEQUENCE</scope>
    <source>
        <strain evidence="5">RS0144</strain>
    </source>
</reference>
<dbReference type="PANTHER" id="PTHR22722">
    <property type="entry name" value="LOW-DENSITY LIPOPROTEIN RECEPTOR-RELATED PROTEIN 2-RELATED"/>
    <property type="match status" value="1"/>
</dbReference>
<evidence type="ECO:0008006" key="7">
    <source>
        <dbReference type="Google" id="ProtNLM"/>
    </source>
</evidence>
<accession>A0AAV5UGQ8</accession>
<organism evidence="5 6">
    <name type="scientific">Pristionchus entomophagus</name>
    <dbReference type="NCBI Taxonomy" id="358040"/>
    <lineage>
        <taxon>Eukaryota</taxon>
        <taxon>Metazoa</taxon>
        <taxon>Ecdysozoa</taxon>
        <taxon>Nematoda</taxon>
        <taxon>Chromadorea</taxon>
        <taxon>Rhabditida</taxon>
        <taxon>Rhabditina</taxon>
        <taxon>Diplogasteromorpha</taxon>
        <taxon>Diplogasteroidea</taxon>
        <taxon>Neodiplogasteridae</taxon>
        <taxon>Pristionchus</taxon>
    </lineage>
</organism>
<dbReference type="PRINTS" id="PR00261">
    <property type="entry name" value="LDLRECEPTOR"/>
</dbReference>
<dbReference type="CDD" id="cd00112">
    <property type="entry name" value="LDLa"/>
    <property type="match status" value="6"/>
</dbReference>
<protein>
    <recommendedName>
        <fullName evidence="7">Egg-1</fullName>
    </recommendedName>
</protein>
<dbReference type="PANTHER" id="PTHR22722:SF14">
    <property type="entry name" value="MEGALIN, ISOFORM A"/>
    <property type="match status" value="1"/>
</dbReference>
<dbReference type="InterPro" id="IPR051221">
    <property type="entry name" value="LDLR-related"/>
</dbReference>
<feature type="disulfide bond" evidence="3">
    <location>
        <begin position="354"/>
        <end position="372"/>
    </location>
</feature>
<dbReference type="SMART" id="SM00192">
    <property type="entry name" value="LDLa"/>
    <property type="match status" value="8"/>
</dbReference>
<name>A0AAV5UGQ8_9BILA</name>
<evidence type="ECO:0000256" key="4">
    <source>
        <dbReference type="SAM" id="Phobius"/>
    </source>
</evidence>
<dbReference type="Pfam" id="PF00057">
    <property type="entry name" value="Ldl_recept_a"/>
    <property type="match status" value="6"/>
</dbReference>
<dbReference type="PROSITE" id="PS50068">
    <property type="entry name" value="LDLRA_2"/>
    <property type="match status" value="8"/>
</dbReference>
<dbReference type="AlphaFoldDB" id="A0AAV5UGQ8"/>
<feature type="disulfide bond" evidence="3">
    <location>
        <begin position="490"/>
        <end position="505"/>
    </location>
</feature>
<dbReference type="InterPro" id="IPR002172">
    <property type="entry name" value="LDrepeatLR_classA_rpt"/>
</dbReference>
<dbReference type="EMBL" id="BTSX01000006">
    <property type="protein sequence ID" value="GMT05483.1"/>
    <property type="molecule type" value="Genomic_DNA"/>
</dbReference>
<dbReference type="Gene3D" id="4.10.400.10">
    <property type="entry name" value="Low-density Lipoprotein Receptor"/>
    <property type="match status" value="8"/>
</dbReference>
<comment type="caution">
    <text evidence="3">Lacks conserved residue(s) required for the propagation of feature annotation.</text>
</comment>
<feature type="non-terminal residue" evidence="5">
    <location>
        <position position="1"/>
    </location>
</feature>
<dbReference type="GO" id="GO:0012505">
    <property type="term" value="C:endomembrane system"/>
    <property type="evidence" value="ECO:0007669"/>
    <property type="project" value="UniProtKB-SubCell"/>
</dbReference>
<keyword evidence="4" id="KW-0812">Transmembrane</keyword>